<dbReference type="PRINTS" id="PR00385">
    <property type="entry name" value="P450"/>
</dbReference>
<dbReference type="AlphaFoldDB" id="A0AAD6GP86"/>
<dbReference type="SUPFAM" id="SSF48264">
    <property type="entry name" value="Cytochrome P450"/>
    <property type="match status" value="1"/>
</dbReference>
<accession>A0AAD6GP86</accession>
<dbReference type="Gene3D" id="1.10.630.10">
    <property type="entry name" value="Cytochrome P450"/>
    <property type="match status" value="1"/>
</dbReference>
<dbReference type="GO" id="GO:0016705">
    <property type="term" value="F:oxidoreductase activity, acting on paired donors, with incorporation or reduction of molecular oxygen"/>
    <property type="evidence" value="ECO:0007669"/>
    <property type="project" value="InterPro"/>
</dbReference>
<keyword evidence="1" id="KW-0408">Iron</keyword>
<keyword evidence="1" id="KW-0479">Metal-binding</keyword>
<comment type="caution">
    <text evidence="3">The sequence shown here is derived from an EMBL/GenBank/DDBJ whole genome shotgun (WGS) entry which is preliminary data.</text>
</comment>
<dbReference type="InterPro" id="IPR001128">
    <property type="entry name" value="Cyt_P450"/>
</dbReference>
<evidence type="ECO:0000256" key="2">
    <source>
        <dbReference type="SAM" id="Phobius"/>
    </source>
</evidence>
<keyword evidence="4" id="KW-1185">Reference proteome</keyword>
<feature type="transmembrane region" description="Helical" evidence="2">
    <location>
        <begin position="54"/>
        <end position="77"/>
    </location>
</feature>
<protein>
    <recommendedName>
        <fullName evidence="5">Cytochrome P450</fullName>
    </recommendedName>
</protein>
<evidence type="ECO:0008006" key="5">
    <source>
        <dbReference type="Google" id="ProtNLM"/>
    </source>
</evidence>
<dbReference type="GO" id="GO:0020037">
    <property type="term" value="F:heme binding"/>
    <property type="evidence" value="ECO:0007669"/>
    <property type="project" value="InterPro"/>
</dbReference>
<keyword evidence="2" id="KW-1133">Transmembrane helix</keyword>
<dbReference type="InterPro" id="IPR036396">
    <property type="entry name" value="Cyt_P450_sf"/>
</dbReference>
<dbReference type="InterPro" id="IPR050121">
    <property type="entry name" value="Cytochrome_P450_monoxygenase"/>
</dbReference>
<name>A0AAD6GP86_9EURO</name>
<feature type="binding site" description="axial binding residue" evidence="1">
    <location>
        <position position="204"/>
    </location>
    <ligand>
        <name>heme</name>
        <dbReference type="ChEBI" id="CHEBI:30413"/>
    </ligand>
    <ligandPart>
        <name>Fe</name>
        <dbReference type="ChEBI" id="CHEBI:18248"/>
    </ligandPart>
</feature>
<keyword evidence="1" id="KW-0349">Heme</keyword>
<dbReference type="PRINTS" id="PR00463">
    <property type="entry name" value="EP450I"/>
</dbReference>
<dbReference type="GO" id="GO:0043386">
    <property type="term" value="P:mycotoxin biosynthetic process"/>
    <property type="evidence" value="ECO:0007669"/>
    <property type="project" value="UniProtKB-ARBA"/>
</dbReference>
<keyword evidence="2" id="KW-0472">Membrane</keyword>
<dbReference type="Pfam" id="PF00067">
    <property type="entry name" value="p450"/>
    <property type="match status" value="1"/>
</dbReference>
<evidence type="ECO:0000256" key="1">
    <source>
        <dbReference type="PIRSR" id="PIRSR602401-1"/>
    </source>
</evidence>
<dbReference type="GO" id="GO:0004497">
    <property type="term" value="F:monooxygenase activity"/>
    <property type="evidence" value="ECO:0007669"/>
    <property type="project" value="InterPro"/>
</dbReference>
<organism evidence="3 4">
    <name type="scientific">Penicillium hetheringtonii</name>
    <dbReference type="NCBI Taxonomy" id="911720"/>
    <lineage>
        <taxon>Eukaryota</taxon>
        <taxon>Fungi</taxon>
        <taxon>Dikarya</taxon>
        <taxon>Ascomycota</taxon>
        <taxon>Pezizomycotina</taxon>
        <taxon>Eurotiomycetes</taxon>
        <taxon>Eurotiomycetidae</taxon>
        <taxon>Eurotiales</taxon>
        <taxon>Aspergillaceae</taxon>
        <taxon>Penicillium</taxon>
    </lineage>
</organism>
<dbReference type="Proteomes" id="UP001216150">
    <property type="component" value="Unassembled WGS sequence"/>
</dbReference>
<dbReference type="EMBL" id="JAQJAC010000007">
    <property type="protein sequence ID" value="KAJ5578824.1"/>
    <property type="molecule type" value="Genomic_DNA"/>
</dbReference>
<gene>
    <name evidence="3" type="ORF">N7450_007691</name>
</gene>
<proteinExistence type="predicted"/>
<comment type="cofactor">
    <cofactor evidence="1">
        <name>heme</name>
        <dbReference type="ChEBI" id="CHEBI:30413"/>
    </cofactor>
</comment>
<evidence type="ECO:0000313" key="3">
    <source>
        <dbReference type="EMBL" id="KAJ5578824.1"/>
    </source>
</evidence>
<sequence length="259" mass="29719">MGVLIRFRDKLIDKRQADLKIGKPVERTDFLQTFIDARIEDDMPLPDQVIRAELLIVLIAGANTVASVFQAFIQYIVMNPDMHKRLTQEIDSAIQKGLISKTPRYGEVTQHLPYYSACLYESMRLSPPSSTIFPRYVSDPVTDICGKFVPPGTEVSANAWILHRDRKLYGEYVEEFIPERWLDPERAKLYKKYNLTFVYGARGCLGKDIALMELFKAPLQFLRHYDCKIAPGKPAPKFVLKGGVVSWSDIWIRISERDS</sequence>
<reference evidence="3 4" key="1">
    <citation type="journal article" date="2023" name="IMA Fungus">
        <title>Comparative genomic study of the Penicillium genus elucidates a diverse pangenome and 15 lateral gene transfer events.</title>
        <authorList>
            <person name="Petersen C."/>
            <person name="Sorensen T."/>
            <person name="Nielsen M.R."/>
            <person name="Sondergaard T.E."/>
            <person name="Sorensen J.L."/>
            <person name="Fitzpatrick D.A."/>
            <person name="Frisvad J.C."/>
            <person name="Nielsen K.L."/>
        </authorList>
    </citation>
    <scope>NUCLEOTIDE SEQUENCE [LARGE SCALE GENOMIC DNA]</scope>
    <source>
        <strain evidence="3 4">IBT 29057</strain>
    </source>
</reference>
<evidence type="ECO:0000313" key="4">
    <source>
        <dbReference type="Proteomes" id="UP001216150"/>
    </source>
</evidence>
<dbReference type="GO" id="GO:0005506">
    <property type="term" value="F:iron ion binding"/>
    <property type="evidence" value="ECO:0007669"/>
    <property type="project" value="InterPro"/>
</dbReference>
<dbReference type="InterPro" id="IPR002401">
    <property type="entry name" value="Cyt_P450_E_grp-I"/>
</dbReference>
<dbReference type="PANTHER" id="PTHR24305">
    <property type="entry name" value="CYTOCHROME P450"/>
    <property type="match status" value="1"/>
</dbReference>
<keyword evidence="2" id="KW-0812">Transmembrane</keyword>
<dbReference type="PANTHER" id="PTHR24305:SF85">
    <property type="entry name" value="P450, PUTATIVE (EUROFUNG)-RELATED"/>
    <property type="match status" value="1"/>
</dbReference>